<evidence type="ECO:0000256" key="3">
    <source>
        <dbReference type="PROSITE-ProRule" id="PRU00023"/>
    </source>
</evidence>
<reference evidence="4 5" key="2">
    <citation type="submission" date="2021-10" db="EMBL/GenBank/DDBJ databases">
        <authorList>
            <person name="Piombo E."/>
        </authorList>
    </citation>
    <scope>NUCLEOTIDE SEQUENCE [LARGE SCALE GENOMIC DNA]</scope>
</reference>
<dbReference type="InterPro" id="IPR036770">
    <property type="entry name" value="Ankyrin_rpt-contain_sf"/>
</dbReference>
<dbReference type="Pfam" id="PF12796">
    <property type="entry name" value="Ank_2"/>
    <property type="match status" value="2"/>
</dbReference>
<dbReference type="PRINTS" id="PR01415">
    <property type="entry name" value="ANKYRIN"/>
</dbReference>
<keyword evidence="2 3" id="KW-0040">ANK repeat</keyword>
<dbReference type="InterPro" id="IPR002110">
    <property type="entry name" value="Ankyrin_rpt"/>
</dbReference>
<dbReference type="PROSITE" id="PS50088">
    <property type="entry name" value="ANK_REPEAT"/>
    <property type="match status" value="3"/>
</dbReference>
<feature type="repeat" description="ANK" evidence="3">
    <location>
        <begin position="128"/>
        <end position="157"/>
    </location>
</feature>
<evidence type="ECO:0000256" key="1">
    <source>
        <dbReference type="ARBA" id="ARBA00022737"/>
    </source>
</evidence>
<evidence type="ECO:0000313" key="5">
    <source>
        <dbReference type="Proteomes" id="UP000775872"/>
    </source>
</evidence>
<evidence type="ECO:0008006" key="6">
    <source>
        <dbReference type="Google" id="ProtNLM"/>
    </source>
</evidence>
<dbReference type="Proteomes" id="UP000775872">
    <property type="component" value="Unassembled WGS sequence"/>
</dbReference>
<evidence type="ECO:0000313" key="4">
    <source>
        <dbReference type="EMBL" id="CAH0047286.1"/>
    </source>
</evidence>
<dbReference type="SMART" id="SM00248">
    <property type="entry name" value="ANK"/>
    <property type="match status" value="9"/>
</dbReference>
<dbReference type="PROSITE" id="PS50297">
    <property type="entry name" value="ANK_REP_REGION"/>
    <property type="match status" value="3"/>
</dbReference>
<reference evidence="5" key="1">
    <citation type="submission" date="2019-06" db="EMBL/GenBank/DDBJ databases">
        <authorList>
            <person name="Broberg M."/>
        </authorList>
    </citation>
    <scope>NUCLEOTIDE SEQUENCE [LARGE SCALE GENOMIC DNA]</scope>
</reference>
<name>A0A9P0E9N0_9HYPO</name>
<dbReference type="SUPFAM" id="SSF48403">
    <property type="entry name" value="Ankyrin repeat"/>
    <property type="match status" value="2"/>
</dbReference>
<dbReference type="PANTHER" id="PTHR24198">
    <property type="entry name" value="ANKYRIN REPEAT AND PROTEIN KINASE DOMAIN-CONTAINING PROTEIN"/>
    <property type="match status" value="1"/>
</dbReference>
<evidence type="ECO:0000256" key="2">
    <source>
        <dbReference type="ARBA" id="ARBA00023043"/>
    </source>
</evidence>
<dbReference type="EMBL" id="CABFOC020000021">
    <property type="protein sequence ID" value="CAH0047286.1"/>
    <property type="molecule type" value="Genomic_DNA"/>
</dbReference>
<protein>
    <recommendedName>
        <fullName evidence="6">Ankyrin</fullName>
    </recommendedName>
</protein>
<dbReference type="AlphaFoldDB" id="A0A9P0E9N0"/>
<dbReference type="Gene3D" id="1.25.40.20">
    <property type="entry name" value="Ankyrin repeat-containing domain"/>
    <property type="match status" value="4"/>
</dbReference>
<proteinExistence type="predicted"/>
<dbReference type="PANTHER" id="PTHR24198:SF165">
    <property type="entry name" value="ANKYRIN REPEAT-CONTAINING PROTEIN-RELATED"/>
    <property type="match status" value="1"/>
</dbReference>
<organism evidence="4 5">
    <name type="scientific">Clonostachys solani</name>
    <dbReference type="NCBI Taxonomy" id="160281"/>
    <lineage>
        <taxon>Eukaryota</taxon>
        <taxon>Fungi</taxon>
        <taxon>Dikarya</taxon>
        <taxon>Ascomycota</taxon>
        <taxon>Pezizomycotina</taxon>
        <taxon>Sordariomycetes</taxon>
        <taxon>Hypocreomycetidae</taxon>
        <taxon>Hypocreales</taxon>
        <taxon>Bionectriaceae</taxon>
        <taxon>Clonostachys</taxon>
    </lineage>
</organism>
<comment type="caution">
    <text evidence="4">The sequence shown here is derived from an EMBL/GenBank/DDBJ whole genome shotgun (WGS) entry which is preliminary data.</text>
</comment>
<dbReference type="Pfam" id="PF13606">
    <property type="entry name" value="Ank_3"/>
    <property type="match status" value="1"/>
</dbReference>
<gene>
    <name evidence="4" type="ORF">CSOL1703_00018142</name>
</gene>
<keyword evidence="1" id="KW-0677">Repeat</keyword>
<feature type="repeat" description="ANK" evidence="3">
    <location>
        <begin position="262"/>
        <end position="294"/>
    </location>
</feature>
<accession>A0A9P0E9N0</accession>
<dbReference type="GO" id="GO:0005737">
    <property type="term" value="C:cytoplasm"/>
    <property type="evidence" value="ECO:0007669"/>
    <property type="project" value="TreeGrafter"/>
</dbReference>
<dbReference type="OrthoDB" id="341259at2759"/>
<keyword evidence="5" id="KW-1185">Reference proteome</keyword>
<sequence length="897" mass="99956">MCNLEGAVELSADIWMVVVDQLEYPWDIAALSRACRWLHGITNHLLYQHAVKYGFDLRAMFWAIRYRLPGALRHVLEAGANTNMVWVYFDPRPGPKFTAVPTFDECLGTVPEGVQFEFSLIYPRPYCSPLHLATLLGDIEIIGMLLDYGADLYAGSCRVCSCYDIQDNIDPEITSDFRYQSLSDPRWTPYHISICAGHIHTVELLSSRGGGIEMQSIDPYRDVVYSGLTPIHVASISGQSEMLGWILMNADRDIDVDAFDACGRTALLYAYYAGHWDCVVRLIRSGADINRYNRVSFWEETEGYGPDIRTLNRHRNSVQGTILADSITPSRFEDALRLLDLGADPVIADQAVQNGLPLIHRLCFLPWYTNSHDGSRKESRAINEAGLKLLKHFLALGLDFRRSVTQYWRRDPPIPGHTALGHAAGSGNLLAAQRLIEAGANVDGNPDVDLCTPLTRACEWSNAKPVLEMVTLLVSSGASVNKLRAQSRAPLWALICRFGDPYDDEEEHMPDQLQKEVIDLLLGLGSNPWRGTSCGDRSYQTALDYHLLNGEFDKLNYLVSNSTKGSYGDDDILSLWNIAIRFEDQAYLQCVINLDERGLLARMEPMALLAVLSRHPVDLELVTRLLEQGADPNINHRGRNPLECIITQASTETSRKLSVIRTLLESGASIFQELGPSVFTNPVAETPFTPLGLAIHLMQPAIGILEALLEHKPLRDAPDIDPFKYILYACIVGNTEALSALISSLGPLTSGMLAKANITIHQVLDNVPQTKTTIREINTVIDCLHILVQNGASLSVLAQLGSDDHRIAREKLARLCDEEYFCTENKSKSRAITWCFQQRSDFSGKGDLSFFKGDTMELFFQLHISLEQLGRILGDNSRTWALRFGTGSLSERAINGD</sequence>
<feature type="repeat" description="ANK" evidence="3">
    <location>
        <begin position="415"/>
        <end position="447"/>
    </location>
</feature>